<name>A0A1Q9CHT0_SYMMI</name>
<sequence length="679" mass="72939">MYALGQHDARVAADQRLQPGECLAALLDDVYVVTTPARAREALDVVTISIQDRAGVAANLGKTRVYNRAGGPAPAGIAELGEAVWTGNTLEAAQGFLALGTPIGHPAYVAGRIDARLREGGCCRNSPCCRACNVRGSSLPCVPPRVPIICCAPYLPTSRHRTHAATTTQFGSACVTVTFWANDRDPDVAAARRLALLPARLGGLGLQCAERVAPAAYWNTGLRGPTLCPSCGCVAPKLLRVAWPMARVTALRKPHSGIRGIAMGDVFRTGLLARRAKIVEQAWVRAAREAVGAEGASTSFSMVPLPTEVDGAMLKNLAGDGILFARLAEAKDRLPSCAALVNQTGFCVELPWLQACEFSSSRGFLATSVEEALTVGRPPLQPLGAGAATATSMPPPTRMQRFYVGEPEAWILVLEHRLTSGIGVWSGQDLPGFLREVQLPGTYSSPIEYAAQGAAVRPAVTFGLPASSKGAAVRPAATFGLSASSDRRLQVRIGDLLAAAGVHLDQECTRCPEFNITGEKAMLRNVGVELEITLFYTNLWLSWQDPTTWLFPAKEPSFELKVAARQPIEGVRTLRSIPAAQSYFDLEDAQKESARVTRRSHGIRLLFRQQGVLGTWDSMALAYFLLQSCTFLGVAWTLTELLCSMAPLLCGALRWPTPVWYDCLQPATDVPTEPKKKMQ</sequence>
<protein>
    <recommendedName>
        <fullName evidence="3">Reverse transcriptase domain-containing protein</fullName>
    </recommendedName>
</protein>
<evidence type="ECO:0000313" key="1">
    <source>
        <dbReference type="EMBL" id="OLP82426.1"/>
    </source>
</evidence>
<evidence type="ECO:0008006" key="3">
    <source>
        <dbReference type="Google" id="ProtNLM"/>
    </source>
</evidence>
<dbReference type="Proteomes" id="UP000186817">
    <property type="component" value="Unassembled WGS sequence"/>
</dbReference>
<accession>A0A1Q9CHT0</accession>
<dbReference type="AlphaFoldDB" id="A0A1Q9CHT0"/>
<dbReference type="OrthoDB" id="411787at2759"/>
<dbReference type="EMBL" id="LSRX01001193">
    <property type="protein sequence ID" value="OLP82426.1"/>
    <property type="molecule type" value="Genomic_DNA"/>
</dbReference>
<keyword evidence="2" id="KW-1185">Reference proteome</keyword>
<comment type="caution">
    <text evidence="1">The sequence shown here is derived from an EMBL/GenBank/DDBJ whole genome shotgun (WGS) entry which is preliminary data.</text>
</comment>
<gene>
    <name evidence="1" type="ORF">AK812_SmicGene36909</name>
</gene>
<evidence type="ECO:0000313" key="2">
    <source>
        <dbReference type="Proteomes" id="UP000186817"/>
    </source>
</evidence>
<proteinExistence type="predicted"/>
<organism evidence="1 2">
    <name type="scientific">Symbiodinium microadriaticum</name>
    <name type="common">Dinoflagellate</name>
    <name type="synonym">Zooxanthella microadriatica</name>
    <dbReference type="NCBI Taxonomy" id="2951"/>
    <lineage>
        <taxon>Eukaryota</taxon>
        <taxon>Sar</taxon>
        <taxon>Alveolata</taxon>
        <taxon>Dinophyceae</taxon>
        <taxon>Suessiales</taxon>
        <taxon>Symbiodiniaceae</taxon>
        <taxon>Symbiodinium</taxon>
    </lineage>
</organism>
<reference evidence="1 2" key="1">
    <citation type="submission" date="2016-02" db="EMBL/GenBank/DDBJ databases">
        <title>Genome analysis of coral dinoflagellate symbionts highlights evolutionary adaptations to a symbiotic lifestyle.</title>
        <authorList>
            <person name="Aranda M."/>
            <person name="Li Y."/>
            <person name="Liew Y.J."/>
            <person name="Baumgarten S."/>
            <person name="Simakov O."/>
            <person name="Wilson M."/>
            <person name="Piel J."/>
            <person name="Ashoor H."/>
            <person name="Bougouffa S."/>
            <person name="Bajic V.B."/>
            <person name="Ryu T."/>
            <person name="Ravasi T."/>
            <person name="Bayer T."/>
            <person name="Micklem G."/>
            <person name="Kim H."/>
            <person name="Bhak J."/>
            <person name="Lajeunesse T.C."/>
            <person name="Voolstra C.R."/>
        </authorList>
    </citation>
    <scope>NUCLEOTIDE SEQUENCE [LARGE SCALE GENOMIC DNA]</scope>
    <source>
        <strain evidence="1 2">CCMP2467</strain>
    </source>
</reference>